<proteinExistence type="predicted"/>
<dbReference type="AlphaFoldDB" id="A0A4C1T5C6"/>
<feature type="region of interest" description="Disordered" evidence="1">
    <location>
        <begin position="86"/>
        <end position="107"/>
    </location>
</feature>
<reference evidence="2 3" key="1">
    <citation type="journal article" date="2019" name="Commun. Biol.">
        <title>The bagworm genome reveals a unique fibroin gene that provides high tensile strength.</title>
        <authorList>
            <person name="Kono N."/>
            <person name="Nakamura H."/>
            <person name="Ohtoshi R."/>
            <person name="Tomita M."/>
            <person name="Numata K."/>
            <person name="Arakawa K."/>
        </authorList>
    </citation>
    <scope>NUCLEOTIDE SEQUENCE [LARGE SCALE GENOMIC DNA]</scope>
</reference>
<evidence type="ECO:0000256" key="1">
    <source>
        <dbReference type="SAM" id="MobiDB-lite"/>
    </source>
</evidence>
<dbReference type="Proteomes" id="UP000299102">
    <property type="component" value="Unassembled WGS sequence"/>
</dbReference>
<evidence type="ECO:0000313" key="3">
    <source>
        <dbReference type="Proteomes" id="UP000299102"/>
    </source>
</evidence>
<gene>
    <name evidence="2" type="ORF">EVAR_7267_1</name>
</gene>
<comment type="caution">
    <text evidence="2">The sequence shown here is derived from an EMBL/GenBank/DDBJ whole genome shotgun (WGS) entry which is preliminary data.</text>
</comment>
<protein>
    <submittedName>
        <fullName evidence="2">Uncharacterized protein</fullName>
    </submittedName>
</protein>
<dbReference type="EMBL" id="BGZK01000032">
    <property type="protein sequence ID" value="GBP08668.1"/>
    <property type="molecule type" value="Genomic_DNA"/>
</dbReference>
<keyword evidence="3" id="KW-1185">Reference proteome</keyword>
<organism evidence="2 3">
    <name type="scientific">Eumeta variegata</name>
    <name type="common">Bagworm moth</name>
    <name type="synonym">Eumeta japonica</name>
    <dbReference type="NCBI Taxonomy" id="151549"/>
    <lineage>
        <taxon>Eukaryota</taxon>
        <taxon>Metazoa</taxon>
        <taxon>Ecdysozoa</taxon>
        <taxon>Arthropoda</taxon>
        <taxon>Hexapoda</taxon>
        <taxon>Insecta</taxon>
        <taxon>Pterygota</taxon>
        <taxon>Neoptera</taxon>
        <taxon>Endopterygota</taxon>
        <taxon>Lepidoptera</taxon>
        <taxon>Glossata</taxon>
        <taxon>Ditrysia</taxon>
        <taxon>Tineoidea</taxon>
        <taxon>Psychidae</taxon>
        <taxon>Oiketicinae</taxon>
        <taxon>Eumeta</taxon>
    </lineage>
</organism>
<sequence length="144" mass="15895">MKRYNLRDYGREITDSVIKFRLILQSMKSILEFSAALWRLSLSGQVFGFDSCSAGALANQLLKKKPLLIIDDDSVVKVVGFGPEGIESDQSPVSPARGGRRYTGQSSEGEVSPLIDALFPPPPPGPFLAVRPYGHQYPFVTFLY</sequence>
<evidence type="ECO:0000313" key="2">
    <source>
        <dbReference type="EMBL" id="GBP08668.1"/>
    </source>
</evidence>
<name>A0A4C1T5C6_EUMVA</name>
<accession>A0A4C1T5C6</accession>